<accession>A0ABV0RR17</accession>
<evidence type="ECO:0000313" key="2">
    <source>
        <dbReference type="EMBL" id="MEQ2210679.1"/>
    </source>
</evidence>
<feature type="region of interest" description="Disordered" evidence="1">
    <location>
        <begin position="1"/>
        <end position="83"/>
    </location>
</feature>
<protein>
    <submittedName>
        <fullName evidence="2">Uncharacterized protein</fullName>
    </submittedName>
</protein>
<reference evidence="2 3" key="1">
    <citation type="submission" date="2021-06" db="EMBL/GenBank/DDBJ databases">
        <authorList>
            <person name="Palmer J.M."/>
        </authorList>
    </citation>
    <scope>NUCLEOTIDE SEQUENCE [LARGE SCALE GENOMIC DNA]</scope>
    <source>
        <strain evidence="2 3">XC_2019</strain>
        <tissue evidence="2">Muscle</tissue>
    </source>
</reference>
<gene>
    <name evidence="2" type="ORF">XENOCAPTIV_017608</name>
</gene>
<sequence>MPSLVRNLRLSALPRGTSTCGRNPQPSDCKTTTLLTEPQSPTAENTAESDCHPYPAPGVGGTLQTGSVSGESGEPRDVDDGGVVQLPINKAPLLRKIQVRHAELKPDSGR</sequence>
<evidence type="ECO:0000256" key="1">
    <source>
        <dbReference type="SAM" id="MobiDB-lite"/>
    </source>
</evidence>
<dbReference type="Proteomes" id="UP001434883">
    <property type="component" value="Unassembled WGS sequence"/>
</dbReference>
<keyword evidence="3" id="KW-1185">Reference proteome</keyword>
<proteinExistence type="predicted"/>
<name>A0ABV0RR17_9TELE</name>
<organism evidence="2 3">
    <name type="scientific">Xenoophorus captivus</name>
    <dbReference type="NCBI Taxonomy" id="1517983"/>
    <lineage>
        <taxon>Eukaryota</taxon>
        <taxon>Metazoa</taxon>
        <taxon>Chordata</taxon>
        <taxon>Craniata</taxon>
        <taxon>Vertebrata</taxon>
        <taxon>Euteleostomi</taxon>
        <taxon>Actinopterygii</taxon>
        <taxon>Neopterygii</taxon>
        <taxon>Teleostei</taxon>
        <taxon>Neoteleostei</taxon>
        <taxon>Acanthomorphata</taxon>
        <taxon>Ovalentaria</taxon>
        <taxon>Atherinomorphae</taxon>
        <taxon>Cyprinodontiformes</taxon>
        <taxon>Goodeidae</taxon>
        <taxon>Xenoophorus</taxon>
    </lineage>
</organism>
<evidence type="ECO:0000313" key="3">
    <source>
        <dbReference type="Proteomes" id="UP001434883"/>
    </source>
</evidence>
<comment type="caution">
    <text evidence="2">The sequence shown here is derived from an EMBL/GenBank/DDBJ whole genome shotgun (WGS) entry which is preliminary data.</text>
</comment>
<dbReference type="EMBL" id="JAHRIN010054085">
    <property type="protein sequence ID" value="MEQ2210679.1"/>
    <property type="molecule type" value="Genomic_DNA"/>
</dbReference>
<feature type="compositionally biased region" description="Polar residues" evidence="1">
    <location>
        <begin position="16"/>
        <end position="48"/>
    </location>
</feature>